<dbReference type="GO" id="GO:0004620">
    <property type="term" value="F:phospholipase activity"/>
    <property type="evidence" value="ECO:0007669"/>
    <property type="project" value="TreeGrafter"/>
</dbReference>
<dbReference type="AlphaFoldDB" id="A0A7N2LZJ8"/>
<sequence length="307" mass="33742">MDKTASSSSSFKIQPPSHGNLVTILIIDGGGVRGVIPGVILAFLESQLQLDGEEVRLADYFDVVAGTSTGGLIAGMLVLANFPLELGELRFCGCECLFTLDDAFFPAVHGEKRFLDCVWVRLLSMGPRDHMQERSYLTRSLCCPWGERKTLRLINNPILDAALSDICIGTSAAPTYFPAHYFSNQDRHGSVRDFNLVDGGVAANNPIINKNPDLLPIKPMAYDQLLVISIGTGSNTSEQKYNSKTASKWGVISWLYEDGGSPLIDCYSDSSKDMICYHNSVVFQALHSENNYLRIDVSQHLYSLLHG</sequence>
<dbReference type="GO" id="GO:0016042">
    <property type="term" value="P:lipid catabolic process"/>
    <property type="evidence" value="ECO:0007669"/>
    <property type="project" value="UniProtKB-UniRule"/>
</dbReference>
<feature type="short sequence motif" description="GXSXG" evidence="4">
    <location>
        <begin position="66"/>
        <end position="70"/>
    </location>
</feature>
<feature type="active site" description="Proton acceptor" evidence="4">
    <location>
        <position position="198"/>
    </location>
</feature>
<comment type="similarity">
    <text evidence="1 5">Belongs to the patatin family.</text>
</comment>
<keyword evidence="3 4" id="KW-0443">Lipid metabolism</keyword>
<evidence type="ECO:0000256" key="5">
    <source>
        <dbReference type="RuleBase" id="RU361262"/>
    </source>
</evidence>
<evidence type="ECO:0000256" key="4">
    <source>
        <dbReference type="PROSITE-ProRule" id="PRU01161"/>
    </source>
</evidence>
<name>A0A7N2LZJ8_QUELO</name>
<dbReference type="EC" id="3.1.1.-" evidence="5"/>
<feature type="active site" description="Nucleophile" evidence="4">
    <location>
        <position position="68"/>
    </location>
</feature>
<dbReference type="Proteomes" id="UP000594261">
    <property type="component" value="Chromosome 6"/>
</dbReference>
<dbReference type="EMBL" id="LRBV02000006">
    <property type="status" value="NOT_ANNOTATED_CDS"/>
    <property type="molecule type" value="Genomic_DNA"/>
</dbReference>
<dbReference type="PANTHER" id="PTHR32176:SF92">
    <property type="entry name" value="XYLOSE ISOMERASE"/>
    <property type="match status" value="1"/>
</dbReference>
<comment type="domain">
    <text evidence="5">The nitrogen atoms of the two glycine residues in the GGXR motif define the oxyanion hole, and stabilize the oxyanion that forms during the nucleophilic attack by the catalytic serine during substrate cleavage.</text>
</comment>
<proteinExistence type="inferred from homology"/>
<dbReference type="GO" id="GO:0047372">
    <property type="term" value="F:monoacylglycerol lipase activity"/>
    <property type="evidence" value="ECO:0007669"/>
    <property type="project" value="TreeGrafter"/>
</dbReference>
<reference evidence="7 8" key="1">
    <citation type="journal article" date="2016" name="G3 (Bethesda)">
        <title>First Draft Assembly and Annotation of the Genome of a California Endemic Oak Quercus lobata Nee (Fagaceae).</title>
        <authorList>
            <person name="Sork V.L."/>
            <person name="Fitz-Gibbon S.T."/>
            <person name="Puiu D."/>
            <person name="Crepeau M."/>
            <person name="Gugger P.F."/>
            <person name="Sherman R."/>
            <person name="Stevens K."/>
            <person name="Langley C.H."/>
            <person name="Pellegrini M."/>
            <person name="Salzberg S.L."/>
        </authorList>
    </citation>
    <scope>NUCLEOTIDE SEQUENCE [LARGE SCALE GENOMIC DNA]</scope>
    <source>
        <strain evidence="7 8">cv. SW786</strain>
    </source>
</reference>
<evidence type="ECO:0000256" key="3">
    <source>
        <dbReference type="ARBA" id="ARBA00023098"/>
    </source>
</evidence>
<feature type="domain" description="PNPLA" evidence="6">
    <location>
        <begin position="25"/>
        <end position="211"/>
    </location>
</feature>
<reference evidence="7" key="2">
    <citation type="submission" date="2021-01" db="UniProtKB">
        <authorList>
            <consortium name="EnsemblPlants"/>
        </authorList>
    </citation>
    <scope>IDENTIFICATION</scope>
</reference>
<evidence type="ECO:0000256" key="2">
    <source>
        <dbReference type="ARBA" id="ARBA00022963"/>
    </source>
</evidence>
<evidence type="ECO:0000313" key="8">
    <source>
        <dbReference type="Proteomes" id="UP000594261"/>
    </source>
</evidence>
<comment type="function">
    <text evidence="5">Lipolytic acyl hydrolase (LAH).</text>
</comment>
<feature type="short sequence motif" description="GXGXXG" evidence="4">
    <location>
        <begin position="29"/>
        <end position="34"/>
    </location>
</feature>
<keyword evidence="2 4" id="KW-0442">Lipid degradation</keyword>
<protein>
    <recommendedName>
        <fullName evidence="5">Patatin</fullName>
        <ecNumber evidence="5">3.1.1.-</ecNumber>
    </recommendedName>
</protein>
<dbReference type="InterPro" id="IPR002641">
    <property type="entry name" value="PNPLA_dom"/>
</dbReference>
<dbReference type="Gramene" id="QL06p041961:mrna">
    <property type="protein sequence ID" value="QL06p041961:mrna"/>
    <property type="gene ID" value="QL06p041961"/>
</dbReference>
<keyword evidence="8" id="KW-1185">Reference proteome</keyword>
<feature type="short sequence motif" description="DGA/G" evidence="4">
    <location>
        <begin position="198"/>
        <end position="200"/>
    </location>
</feature>
<evidence type="ECO:0000313" key="7">
    <source>
        <dbReference type="EnsemblPlants" id="QL06p041961:mrna"/>
    </source>
</evidence>
<dbReference type="EnsemblPlants" id="QL06p041961:mrna">
    <property type="protein sequence ID" value="QL06p041961:mrna"/>
    <property type="gene ID" value="QL06p041961"/>
</dbReference>
<keyword evidence="4 5" id="KW-0378">Hydrolase</keyword>
<evidence type="ECO:0000259" key="6">
    <source>
        <dbReference type="PROSITE" id="PS51635"/>
    </source>
</evidence>
<dbReference type="Pfam" id="PF01734">
    <property type="entry name" value="Patatin"/>
    <property type="match status" value="2"/>
</dbReference>
<dbReference type="InterPro" id="IPR016035">
    <property type="entry name" value="Acyl_Trfase/lysoPLipase"/>
</dbReference>
<organism evidence="7 8">
    <name type="scientific">Quercus lobata</name>
    <name type="common">Valley oak</name>
    <dbReference type="NCBI Taxonomy" id="97700"/>
    <lineage>
        <taxon>Eukaryota</taxon>
        <taxon>Viridiplantae</taxon>
        <taxon>Streptophyta</taxon>
        <taxon>Embryophyta</taxon>
        <taxon>Tracheophyta</taxon>
        <taxon>Spermatophyta</taxon>
        <taxon>Magnoliopsida</taxon>
        <taxon>eudicotyledons</taxon>
        <taxon>Gunneridae</taxon>
        <taxon>Pentapetalae</taxon>
        <taxon>rosids</taxon>
        <taxon>fabids</taxon>
        <taxon>Fagales</taxon>
        <taxon>Fagaceae</taxon>
        <taxon>Quercus</taxon>
    </lineage>
</organism>
<dbReference type="PANTHER" id="PTHR32176">
    <property type="entry name" value="XYLOSE ISOMERASE"/>
    <property type="match status" value="1"/>
</dbReference>
<dbReference type="PROSITE" id="PS51635">
    <property type="entry name" value="PNPLA"/>
    <property type="match status" value="1"/>
</dbReference>
<evidence type="ECO:0000256" key="1">
    <source>
        <dbReference type="ARBA" id="ARBA00010240"/>
    </source>
</evidence>
<accession>A0A7N2LZJ8</accession>
<dbReference type="SUPFAM" id="SSF52151">
    <property type="entry name" value="FabD/lysophospholipase-like"/>
    <property type="match status" value="1"/>
</dbReference>
<dbReference type="InParanoid" id="A0A7N2LZJ8"/>
<dbReference type="Gene3D" id="3.40.1090.10">
    <property type="entry name" value="Cytosolic phospholipase A2 catalytic domain"/>
    <property type="match status" value="2"/>
</dbReference>